<evidence type="ECO:0000313" key="3">
    <source>
        <dbReference type="Proteomes" id="UP001344906"/>
    </source>
</evidence>
<keyword evidence="3" id="KW-1185">Reference proteome</keyword>
<dbReference type="EMBL" id="BSRI01000003">
    <property type="protein sequence ID" value="GLV61188.1"/>
    <property type="molecule type" value="Genomic_DNA"/>
</dbReference>
<dbReference type="RefSeq" id="WP_338258608.1">
    <property type="nucleotide sequence ID" value="NZ_BSRI01000003.1"/>
</dbReference>
<feature type="compositionally biased region" description="Basic and acidic residues" evidence="1">
    <location>
        <begin position="1"/>
        <end position="27"/>
    </location>
</feature>
<dbReference type="Proteomes" id="UP001344906">
    <property type="component" value="Unassembled WGS sequence"/>
</dbReference>
<comment type="caution">
    <text evidence="2">The sequence shown here is derived from an EMBL/GenBank/DDBJ whole genome shotgun (WGS) entry which is preliminary data.</text>
</comment>
<evidence type="ECO:0000256" key="1">
    <source>
        <dbReference type="SAM" id="MobiDB-lite"/>
    </source>
</evidence>
<feature type="region of interest" description="Disordered" evidence="1">
    <location>
        <begin position="1"/>
        <end position="46"/>
    </location>
</feature>
<accession>A0ABQ6G5P8</accession>
<proteinExistence type="predicted"/>
<name>A0ABQ6G5P8_9CHLR</name>
<evidence type="ECO:0000313" key="2">
    <source>
        <dbReference type="EMBL" id="GLV61188.1"/>
    </source>
</evidence>
<protein>
    <submittedName>
        <fullName evidence="2">Uncharacterized protein</fullName>
    </submittedName>
</protein>
<sequence>MENEHVMWGDDPKPEPDPKPDDPRGNDGDYEDLGPEPSPGEDDNKK</sequence>
<reference evidence="2 3" key="1">
    <citation type="submission" date="2023-02" db="EMBL/GenBank/DDBJ databases">
        <title>Dictyobacter halimunensis sp. nov., a new member of the class Ktedonobacteria from forest soil in a geothermal area.</title>
        <authorList>
            <person name="Rachmania M.K."/>
            <person name="Ningsih F."/>
            <person name="Sakai Y."/>
            <person name="Yabe S."/>
            <person name="Yokota A."/>
            <person name="Sjamsuridzal W."/>
        </authorList>
    </citation>
    <scope>NUCLEOTIDE SEQUENCE [LARGE SCALE GENOMIC DNA]</scope>
    <source>
        <strain evidence="2 3">S3.2.2.5</strain>
    </source>
</reference>
<gene>
    <name evidence="2" type="ORF">KDH_80040</name>
</gene>
<organism evidence="2 3">
    <name type="scientific">Dictyobacter halimunensis</name>
    <dbReference type="NCBI Taxonomy" id="3026934"/>
    <lineage>
        <taxon>Bacteria</taxon>
        <taxon>Bacillati</taxon>
        <taxon>Chloroflexota</taxon>
        <taxon>Ktedonobacteria</taxon>
        <taxon>Ktedonobacterales</taxon>
        <taxon>Dictyobacteraceae</taxon>
        <taxon>Dictyobacter</taxon>
    </lineage>
</organism>